<keyword evidence="1" id="KW-0732">Signal</keyword>
<proteinExistence type="predicted"/>
<dbReference type="RefSeq" id="WP_163303567.1">
    <property type="nucleotide sequence ID" value="NZ_JAAGRQ010000107.1"/>
</dbReference>
<comment type="caution">
    <text evidence="2">The sequence shown here is derived from an EMBL/GenBank/DDBJ whole genome shotgun (WGS) entry which is preliminary data.</text>
</comment>
<accession>A0A7K3NQL2</accession>
<organism evidence="2 3">
    <name type="scientific">Desulfolutivibrio sulfodismutans</name>
    <dbReference type="NCBI Taxonomy" id="63561"/>
    <lineage>
        <taxon>Bacteria</taxon>
        <taxon>Pseudomonadati</taxon>
        <taxon>Thermodesulfobacteriota</taxon>
        <taxon>Desulfovibrionia</taxon>
        <taxon>Desulfovibrionales</taxon>
        <taxon>Desulfovibrionaceae</taxon>
        <taxon>Desulfolutivibrio</taxon>
    </lineage>
</organism>
<name>A0A7K3NQL2_9BACT</name>
<dbReference type="Proteomes" id="UP000469724">
    <property type="component" value="Unassembled WGS sequence"/>
</dbReference>
<feature type="signal peptide" evidence="1">
    <location>
        <begin position="1"/>
        <end position="21"/>
    </location>
</feature>
<protein>
    <submittedName>
        <fullName evidence="2">Outer membrane homotrimeric porin</fullName>
    </submittedName>
</protein>
<dbReference type="InterPro" id="IPR059232">
    <property type="entry name" value="Porin_put"/>
</dbReference>
<gene>
    <name evidence="2" type="ORF">G3N56_17305</name>
</gene>
<dbReference type="AlphaFoldDB" id="A0A7K3NQL2"/>
<dbReference type="NCBIfam" id="NF033939">
    <property type="entry name" value="DESULF_POR1"/>
    <property type="match status" value="1"/>
</dbReference>
<evidence type="ECO:0000256" key="1">
    <source>
        <dbReference type="SAM" id="SignalP"/>
    </source>
</evidence>
<dbReference type="EMBL" id="JAAGRQ010000107">
    <property type="protein sequence ID" value="NDY58494.1"/>
    <property type="molecule type" value="Genomic_DNA"/>
</dbReference>
<evidence type="ECO:0000313" key="2">
    <source>
        <dbReference type="EMBL" id="NDY58494.1"/>
    </source>
</evidence>
<reference evidence="2 3" key="1">
    <citation type="submission" date="2020-02" db="EMBL/GenBank/DDBJ databases">
        <title>Comparative genomics of sulfur disproportionating microorganisms.</title>
        <authorList>
            <person name="Ward L.M."/>
            <person name="Bertran E."/>
            <person name="Johnston D.T."/>
        </authorList>
    </citation>
    <scope>NUCLEOTIDE SEQUENCE [LARGE SCALE GENOMIC DNA]</scope>
    <source>
        <strain evidence="2 3">DSM 3696</strain>
    </source>
</reference>
<keyword evidence="3" id="KW-1185">Reference proteome</keyword>
<evidence type="ECO:0000313" key="3">
    <source>
        <dbReference type="Proteomes" id="UP000469724"/>
    </source>
</evidence>
<sequence length="476" mass="51718">MRRIVICLLVVLLCPAASALAGLDVKMAGDFRVYGIFFQNRNFTGWNATGTATEDTLQIYQRFRIRTDFITSDALKFRLGFMVTDTAWGTGTYTADAAQVSIQVYQAYLQFKWPDTKIQFTVGLQPLSLPQSPVFYDSVILASKQGTKSTAGIVITAPLIEDTLALNLGFTRRTDNGAFDATTTQVADELDLYFLTLPITLDGVDITPWAMAGVIGQGANLSSSVRAGLRSGGSYLTPTGYQDNQNLGLWAGASLVIDALAPIVFQADAIYGQTAMADAARNRRYGYFFDAGVQYTGLSFVTPEIGVWWSSGEDDSLTNGSERIPAISPNFGMANSFLFPCNQDFTNDNIGVDPTGSMGATLAFENLSFFERLSHIISLTAMTGTSSPRGMRLAVAASGGNGEYLTMGKTLAEGEWLLGLTVDSRYMIYDNLALTLETGWANLSGAKSSIWNSPTRQFTHMINDAWKVALGFKYTF</sequence>
<feature type="chain" id="PRO_5029475062" evidence="1">
    <location>
        <begin position="22"/>
        <end position="476"/>
    </location>
</feature>